<feature type="compositionally biased region" description="Low complexity" evidence="1">
    <location>
        <begin position="134"/>
        <end position="152"/>
    </location>
</feature>
<feature type="compositionally biased region" description="Basic and acidic residues" evidence="1">
    <location>
        <begin position="93"/>
        <end position="108"/>
    </location>
</feature>
<organism evidence="2">
    <name type="scientific">Lygus hesperus</name>
    <name type="common">Western plant bug</name>
    <dbReference type="NCBI Taxonomy" id="30085"/>
    <lineage>
        <taxon>Eukaryota</taxon>
        <taxon>Metazoa</taxon>
        <taxon>Ecdysozoa</taxon>
        <taxon>Arthropoda</taxon>
        <taxon>Hexapoda</taxon>
        <taxon>Insecta</taxon>
        <taxon>Pterygota</taxon>
        <taxon>Neoptera</taxon>
        <taxon>Paraneoptera</taxon>
        <taxon>Hemiptera</taxon>
        <taxon>Heteroptera</taxon>
        <taxon>Panheteroptera</taxon>
        <taxon>Cimicomorpha</taxon>
        <taxon>Miridae</taxon>
        <taxon>Mirini</taxon>
        <taxon>Lygus</taxon>
    </lineage>
</organism>
<dbReference type="EMBL" id="GBRD01000132">
    <property type="protein sequence ID" value="JAG65689.1"/>
    <property type="molecule type" value="Transcribed_RNA"/>
</dbReference>
<feature type="region of interest" description="Disordered" evidence="1">
    <location>
        <begin position="1"/>
        <end position="174"/>
    </location>
</feature>
<feature type="compositionally biased region" description="Polar residues" evidence="1">
    <location>
        <begin position="203"/>
        <end position="212"/>
    </location>
</feature>
<proteinExistence type="predicted"/>
<sequence>GRTSSRTSDVSGRSSFRSRESSRDEAPQDVSRGNTRTSGRSSSRTGGEDAPLTRGRTSERFKSRTQKTEDRPVPTEPPVTVPTREPFTSTAAAEKDSFVEAEAPRQEVDEPFVSPEPATPAPAREVRTTSNPLARGAPRGSRGRGTARASTADLKSGGLKEKETDEVRDDDNYPAVYKQLKKSGTDPKEILALLKAKKAAREAQQNLKQPQLTPLAPDDPPVVSSINPEETVDYPNPSAVSQGP</sequence>
<evidence type="ECO:0000256" key="1">
    <source>
        <dbReference type="SAM" id="MobiDB-lite"/>
    </source>
</evidence>
<feature type="compositionally biased region" description="Low complexity" evidence="1">
    <location>
        <begin position="31"/>
        <end position="45"/>
    </location>
</feature>
<feature type="compositionally biased region" description="Basic and acidic residues" evidence="1">
    <location>
        <begin position="56"/>
        <end position="73"/>
    </location>
</feature>
<evidence type="ECO:0000313" key="2">
    <source>
        <dbReference type="EMBL" id="JAG65689.1"/>
    </source>
</evidence>
<feature type="non-terminal residue" evidence="2">
    <location>
        <position position="244"/>
    </location>
</feature>
<feature type="compositionally biased region" description="Basic and acidic residues" evidence="1">
    <location>
        <begin position="17"/>
        <end position="26"/>
    </location>
</feature>
<name>A0A0K8TJL9_LYGHE</name>
<accession>A0A0K8TJL9</accession>
<reference evidence="2" key="1">
    <citation type="submission" date="2014-09" db="EMBL/GenBank/DDBJ databases">
        <authorList>
            <person name="Magalhaes I.L.F."/>
            <person name="Oliveira U."/>
            <person name="Santos F.R."/>
            <person name="Vidigal T.H.D.A."/>
            <person name="Brescovit A.D."/>
            <person name="Santos A.J."/>
        </authorList>
    </citation>
    <scope>NUCLEOTIDE SEQUENCE</scope>
</reference>
<protein>
    <submittedName>
        <fullName evidence="2">Uncharacterized protein</fullName>
    </submittedName>
</protein>
<feature type="non-terminal residue" evidence="2">
    <location>
        <position position="1"/>
    </location>
</feature>
<feature type="region of interest" description="Disordered" evidence="1">
    <location>
        <begin position="199"/>
        <end position="244"/>
    </location>
</feature>
<feature type="compositionally biased region" description="Low complexity" evidence="1">
    <location>
        <begin position="1"/>
        <end position="15"/>
    </location>
</feature>
<dbReference type="AlphaFoldDB" id="A0A0K8TJL9"/>